<organism evidence="2 3">
    <name type="scientific">Acanthoscelides obtectus</name>
    <name type="common">Bean weevil</name>
    <name type="synonym">Bruchus obtectus</name>
    <dbReference type="NCBI Taxonomy" id="200917"/>
    <lineage>
        <taxon>Eukaryota</taxon>
        <taxon>Metazoa</taxon>
        <taxon>Ecdysozoa</taxon>
        <taxon>Arthropoda</taxon>
        <taxon>Hexapoda</taxon>
        <taxon>Insecta</taxon>
        <taxon>Pterygota</taxon>
        <taxon>Neoptera</taxon>
        <taxon>Endopterygota</taxon>
        <taxon>Coleoptera</taxon>
        <taxon>Polyphaga</taxon>
        <taxon>Cucujiformia</taxon>
        <taxon>Chrysomeloidea</taxon>
        <taxon>Chrysomelidae</taxon>
        <taxon>Bruchinae</taxon>
        <taxon>Bruchini</taxon>
        <taxon>Acanthoscelides</taxon>
    </lineage>
</organism>
<feature type="compositionally biased region" description="Basic and acidic residues" evidence="1">
    <location>
        <begin position="85"/>
        <end position="102"/>
    </location>
</feature>
<comment type="caution">
    <text evidence="2">The sequence shown here is derived from an EMBL/GenBank/DDBJ whole genome shotgun (WGS) entry which is preliminary data.</text>
</comment>
<dbReference type="AlphaFoldDB" id="A0A9P0LG84"/>
<reference evidence="2" key="1">
    <citation type="submission" date="2022-03" db="EMBL/GenBank/DDBJ databases">
        <authorList>
            <person name="Sayadi A."/>
        </authorList>
    </citation>
    <scope>NUCLEOTIDE SEQUENCE</scope>
</reference>
<dbReference type="OrthoDB" id="8195832at2759"/>
<sequence>MYEDGKMYQGDQHYNKNGKNEGAMKMQKGHKKGHKIKGFKNSSQKLETGKTEEFYDEANDEGDHYMYNGQSGSFGEKAGSAYHGGKQEGKFNHESAGKEGHFNKGYFQDSHKGNSGRYGEKKFNEEGGIYGFNNGAGVTNMAGHDMHKSFFKKHPFYHNYY</sequence>
<accession>A0A9P0LG84</accession>
<name>A0A9P0LG84_ACAOB</name>
<dbReference type="Pfam" id="PF16009">
    <property type="entry name" value="DUF4779"/>
    <property type="match status" value="1"/>
</dbReference>
<dbReference type="Proteomes" id="UP001152888">
    <property type="component" value="Unassembled WGS sequence"/>
</dbReference>
<gene>
    <name evidence="2" type="ORF">ACAOBT_LOCUS22381</name>
</gene>
<protein>
    <submittedName>
        <fullName evidence="2">Uncharacterized protein</fullName>
    </submittedName>
</protein>
<feature type="region of interest" description="Disordered" evidence="1">
    <location>
        <begin position="1"/>
        <end position="24"/>
    </location>
</feature>
<feature type="region of interest" description="Disordered" evidence="1">
    <location>
        <begin position="77"/>
        <end position="120"/>
    </location>
</feature>
<dbReference type="InterPro" id="IPR031959">
    <property type="entry name" value="DUF4779"/>
</dbReference>
<proteinExistence type="predicted"/>
<keyword evidence="3" id="KW-1185">Reference proteome</keyword>
<evidence type="ECO:0000313" key="3">
    <source>
        <dbReference type="Proteomes" id="UP001152888"/>
    </source>
</evidence>
<evidence type="ECO:0000313" key="2">
    <source>
        <dbReference type="EMBL" id="CAH1995071.1"/>
    </source>
</evidence>
<evidence type="ECO:0000256" key="1">
    <source>
        <dbReference type="SAM" id="MobiDB-lite"/>
    </source>
</evidence>
<dbReference type="EMBL" id="CAKOFQ010007213">
    <property type="protein sequence ID" value="CAH1995071.1"/>
    <property type="molecule type" value="Genomic_DNA"/>
</dbReference>